<dbReference type="GO" id="GO:0005783">
    <property type="term" value="C:endoplasmic reticulum"/>
    <property type="evidence" value="ECO:0007669"/>
    <property type="project" value="UniProtKB-SubCell"/>
</dbReference>
<dbReference type="SUPFAM" id="SSF55961">
    <property type="entry name" value="Bet v1-like"/>
    <property type="match status" value="1"/>
</dbReference>
<dbReference type="CDD" id="cd00177">
    <property type="entry name" value="START"/>
    <property type="match status" value="1"/>
</dbReference>
<dbReference type="SUPFAM" id="SSF50729">
    <property type="entry name" value="PH domain-like"/>
    <property type="match status" value="1"/>
</dbReference>
<keyword evidence="5" id="KW-1133">Transmembrane helix</keyword>
<feature type="compositionally biased region" description="Basic and acidic residues" evidence="4">
    <location>
        <begin position="325"/>
        <end position="334"/>
    </location>
</feature>
<dbReference type="Gene3D" id="3.30.530.20">
    <property type="match status" value="1"/>
</dbReference>
<feature type="region of interest" description="Disordered" evidence="4">
    <location>
        <begin position="153"/>
        <end position="175"/>
    </location>
</feature>
<dbReference type="InterPro" id="IPR011993">
    <property type="entry name" value="PH-like_dom_sf"/>
</dbReference>
<dbReference type="OrthoDB" id="9970435at2759"/>
<name>A0A8K1CNB0_PYTOL</name>
<reference evidence="8" key="1">
    <citation type="submission" date="2019-03" db="EMBL/GenBank/DDBJ databases">
        <title>Long read genome sequence of the mycoparasitic Pythium oligandrum ATCC 38472 isolated from sugarbeet rhizosphere.</title>
        <authorList>
            <person name="Gaulin E."/>
        </authorList>
    </citation>
    <scope>NUCLEOTIDE SEQUENCE</scope>
    <source>
        <strain evidence="8">ATCC 38472_TT</strain>
    </source>
</reference>
<evidence type="ECO:0000256" key="1">
    <source>
        <dbReference type="ARBA" id="ARBA00004240"/>
    </source>
</evidence>
<evidence type="ECO:0000259" key="6">
    <source>
        <dbReference type="PROSITE" id="PS50003"/>
    </source>
</evidence>
<dbReference type="SMART" id="SM00234">
    <property type="entry name" value="START"/>
    <property type="match status" value="1"/>
</dbReference>
<dbReference type="InterPro" id="IPR002913">
    <property type="entry name" value="START_lipid-bd_dom"/>
</dbReference>
<feature type="region of interest" description="Disordered" evidence="4">
    <location>
        <begin position="447"/>
        <end position="497"/>
    </location>
</feature>
<comment type="caution">
    <text evidence="8">The sequence shown here is derived from an EMBL/GenBank/DDBJ whole genome shotgun (WGS) entry which is preliminary data.</text>
</comment>
<proteinExistence type="predicted"/>
<gene>
    <name evidence="8" type="ORF">Poli38472_014024</name>
</gene>
<feature type="compositionally biased region" description="Low complexity" evidence="4">
    <location>
        <begin position="730"/>
        <end position="751"/>
    </location>
</feature>
<dbReference type="Pfam" id="PF07059">
    <property type="entry name" value="EDR2_C"/>
    <property type="match status" value="1"/>
</dbReference>
<feature type="domain" description="START" evidence="7">
    <location>
        <begin position="515"/>
        <end position="696"/>
    </location>
</feature>
<dbReference type="InterPro" id="IPR001849">
    <property type="entry name" value="PH_domain"/>
</dbReference>
<dbReference type="Gene3D" id="2.30.29.30">
    <property type="entry name" value="Pleckstrin-homology domain (PH domain)/Phosphotyrosine-binding domain (PTB)"/>
    <property type="match status" value="1"/>
</dbReference>
<feature type="compositionally biased region" description="Polar residues" evidence="4">
    <location>
        <begin position="459"/>
        <end position="491"/>
    </location>
</feature>
<dbReference type="InterPro" id="IPR045096">
    <property type="entry name" value="EDR2-like"/>
</dbReference>
<dbReference type="Pfam" id="PF01852">
    <property type="entry name" value="START"/>
    <property type="match status" value="1"/>
</dbReference>
<dbReference type="InterPro" id="IPR023393">
    <property type="entry name" value="START-like_dom_sf"/>
</dbReference>
<keyword evidence="5" id="KW-0812">Transmembrane</keyword>
<evidence type="ECO:0000256" key="3">
    <source>
        <dbReference type="SAM" id="Coils"/>
    </source>
</evidence>
<accession>A0A8K1CNB0</accession>
<dbReference type="InterPro" id="IPR009769">
    <property type="entry name" value="EDR2_C"/>
</dbReference>
<evidence type="ECO:0008006" key="10">
    <source>
        <dbReference type="Google" id="ProtNLM"/>
    </source>
</evidence>
<dbReference type="EMBL" id="SPLM01000007">
    <property type="protein sequence ID" value="TMW66712.1"/>
    <property type="molecule type" value="Genomic_DNA"/>
</dbReference>
<keyword evidence="3" id="KW-0175">Coiled coil</keyword>
<feature type="transmembrane region" description="Helical" evidence="5">
    <location>
        <begin position="347"/>
        <end position="367"/>
    </location>
</feature>
<sequence length="1025" mass="113469">MAVRPEDLLLDGDRLHMLLDVICTDYITASYASRENGKKVVIKALQKLSLSVYAGTAHCHVTKVKDAPFLERCKVFYEELMSELEQARQQRLLEREENAAYAETMPQLPLADDSIVKEVLKPKLLQFVEESCKERDRSVRSVSVDQGIASRTPQAGGVVTAPRSASIPAPVSATPGSSTNLLGGTMPAQSMAPNVPIWQAGEIRMEGWLRKKGQHVNLWRDRYFMIRSTPQGTHCLCYFRRKGEKEPRDWYILGPGTVVDEVRESPSKIETKPLFTFRIHPKTYGGEEVDEAPANTPHEAPAALLTPSRSTTASFDMPLSPEGSNGDHDYDPRSAKKASSRKFRNRAAAAAAAATAATAVVLTGGLAGVGMGMVGMGMSAAAAASAGAGAAIIVQNRNKGPIALAAESLETAMWWRNSIVECVAQAEEQWKRYLNWYMDKDHELQQSEDGSFGDLPPASINTSHLSGRPPLSQTASSAPSKSNINRTTSTRPRAGSFGAVPRSIAKTFRTSATFSQETSWKLYSFSTNLRVDVERSQLHMTKTGPPPALRTSIKVKASAKQVFERIMKMESSFYSLNHVIQEARVIEDHPQDHSDVVYWRLAPTFLWPVYVEARDLCLLRYWRMEQDSSYFICFQSTTHNDCPNASTTKAVRGSVLGGGFIISPRVEADENFEECWVTLTIQIDPKGWLDSSLTRSWYYLHAYGVYVLEMITTLTAPPHADTTPRPYLPPQGSVSGGSSASSPIKSPSPASTNDLRANQIIVSDVHYPRLEPFRTDLAIKHSLPPKFWSEPDATSFLVRGPHYLSTHTKVRSAPQPFRLVSVELLKSTEKIRHIGLSSFEGPGLSCVTSDGQPPFIFIINFIIPGPPEYSVVFYFTPEHPTELKKNSVFADLCHELMHGESDTFRSKRLKLIPRIVQGTWPIREGIGTTPAILGTKVNHEYHRGTQYLEVDYDISSSVVASAVVKMVLGYTRDIILDLAFVIEAQSTMELPERVLGCVRLDCVDTLNAVQYAAKKPVKAKDTRQE</sequence>
<dbReference type="PANTHER" id="PTHR12136:SF41">
    <property type="entry name" value="PLECKSTRIN HOMOLOGY (PH) AND LIPID-BINDING START DOMAINS-CONTAINING PROTEIN"/>
    <property type="match status" value="1"/>
</dbReference>
<keyword evidence="2" id="KW-0256">Endoplasmic reticulum</keyword>
<evidence type="ECO:0000256" key="4">
    <source>
        <dbReference type="SAM" id="MobiDB-lite"/>
    </source>
</evidence>
<evidence type="ECO:0000259" key="7">
    <source>
        <dbReference type="PROSITE" id="PS50848"/>
    </source>
</evidence>
<keyword evidence="5" id="KW-0472">Membrane</keyword>
<keyword evidence="9" id="KW-1185">Reference proteome</keyword>
<evidence type="ECO:0000256" key="5">
    <source>
        <dbReference type="SAM" id="Phobius"/>
    </source>
</evidence>
<feature type="region of interest" description="Disordered" evidence="4">
    <location>
        <begin position="286"/>
        <end position="341"/>
    </location>
</feature>
<dbReference type="AlphaFoldDB" id="A0A8K1CNB0"/>
<feature type="domain" description="PH" evidence="6">
    <location>
        <begin position="202"/>
        <end position="424"/>
    </location>
</feature>
<feature type="region of interest" description="Disordered" evidence="4">
    <location>
        <begin position="721"/>
        <end position="752"/>
    </location>
</feature>
<dbReference type="GO" id="GO:0008289">
    <property type="term" value="F:lipid binding"/>
    <property type="evidence" value="ECO:0007669"/>
    <property type="project" value="InterPro"/>
</dbReference>
<dbReference type="PROSITE" id="PS50003">
    <property type="entry name" value="PH_DOMAIN"/>
    <property type="match status" value="1"/>
</dbReference>
<evidence type="ECO:0000313" key="9">
    <source>
        <dbReference type="Proteomes" id="UP000794436"/>
    </source>
</evidence>
<evidence type="ECO:0000256" key="2">
    <source>
        <dbReference type="ARBA" id="ARBA00022824"/>
    </source>
</evidence>
<dbReference type="PANTHER" id="PTHR12136">
    <property type="entry name" value="ENHANCED DISEASE RESISTANCE-RELATED"/>
    <property type="match status" value="1"/>
</dbReference>
<feature type="transmembrane region" description="Helical" evidence="5">
    <location>
        <begin position="373"/>
        <end position="394"/>
    </location>
</feature>
<dbReference type="Proteomes" id="UP000794436">
    <property type="component" value="Unassembled WGS sequence"/>
</dbReference>
<dbReference type="SMART" id="SM00233">
    <property type="entry name" value="PH"/>
    <property type="match status" value="1"/>
</dbReference>
<comment type="subcellular location">
    <subcellularLocation>
        <location evidence="1">Endoplasmic reticulum</location>
    </subcellularLocation>
</comment>
<protein>
    <recommendedName>
        <fullName evidence="10">START domain-containing protein</fullName>
    </recommendedName>
</protein>
<feature type="coiled-coil region" evidence="3">
    <location>
        <begin position="70"/>
        <end position="97"/>
    </location>
</feature>
<dbReference type="PROSITE" id="PS50848">
    <property type="entry name" value="START"/>
    <property type="match status" value="1"/>
</dbReference>
<organism evidence="8 9">
    <name type="scientific">Pythium oligandrum</name>
    <name type="common">Mycoparasitic fungus</name>
    <dbReference type="NCBI Taxonomy" id="41045"/>
    <lineage>
        <taxon>Eukaryota</taxon>
        <taxon>Sar</taxon>
        <taxon>Stramenopiles</taxon>
        <taxon>Oomycota</taxon>
        <taxon>Peronosporomycetes</taxon>
        <taxon>Pythiales</taxon>
        <taxon>Pythiaceae</taxon>
        <taxon>Pythium</taxon>
    </lineage>
</organism>
<evidence type="ECO:0000313" key="8">
    <source>
        <dbReference type="EMBL" id="TMW66712.1"/>
    </source>
</evidence>